<keyword evidence="1" id="KW-0472">Membrane</keyword>
<evidence type="ECO:0000259" key="2">
    <source>
        <dbReference type="Pfam" id="PF00144"/>
    </source>
</evidence>
<sequence length="575" mass="65585">MLKVMKILLVLLIVLNILTIPVFSAEKELDDELSGMVNELIEDGKAKGAVLSIIEDDKIILNRGFGYADEYNNIAADGEYTAFRIGSVSKTFVAVAAQILNQEGKLDMNTDISVYLEPDFPKLDFPVTMQQLLTHTAGFEELLTGIAVINVSDTEPLSESVRKYMPAQVYTPGEISSYSNYGIALAAYVIESITEVDFSKFCMERIFLPLEMNNTTYEYMHDVTYVSKAYLPDGNETIDPYINLYPEGSAVSTANDMAKYMMWLLDNEDDRVLTKEYKKELFVEQFSMSEDLEGGGYVWNRKERNNKIYYDKKGETQHFYTRIALYPEADTGIFLSFNTYIPENEINAIMKKATDLLYGEYRENNTDSFKNKINIEGIYVNNWSSFKTQERILSYIIPGKIIKVSGSKGEFLLNGEKMNLIGDDMYSSPMGKLQFVERNGKLFIATESAVTYTRIHFWQNKTIQLFIPLIFAALSLVSFIKGIKIKRAVYIFVPLIQIIALAGIYFFLYRGIINYSILKYSFLIMVCGWLIAISGAAGIMNTLLKKKNDKTDIIDYGWNFANLMFTIWLFTFNII</sequence>
<evidence type="ECO:0000313" key="4">
    <source>
        <dbReference type="Proteomes" id="UP000611629"/>
    </source>
</evidence>
<comment type="caution">
    <text evidence="3">The sequence shown here is derived from an EMBL/GenBank/DDBJ whole genome shotgun (WGS) entry which is preliminary data.</text>
</comment>
<feature type="transmembrane region" description="Helical" evidence="1">
    <location>
        <begin position="488"/>
        <end position="508"/>
    </location>
</feature>
<evidence type="ECO:0000256" key="1">
    <source>
        <dbReference type="SAM" id="Phobius"/>
    </source>
</evidence>
<gene>
    <name evidence="3" type="ORF">HZF24_16925</name>
</gene>
<feature type="transmembrane region" description="Helical" evidence="1">
    <location>
        <begin position="556"/>
        <end position="574"/>
    </location>
</feature>
<dbReference type="SUPFAM" id="SSF56601">
    <property type="entry name" value="beta-lactamase/transpeptidase-like"/>
    <property type="match status" value="1"/>
</dbReference>
<dbReference type="InterPro" id="IPR050491">
    <property type="entry name" value="AmpC-like"/>
</dbReference>
<organism evidence="3 4">
    <name type="scientific">Sedimentibacter hydroxybenzoicus DSM 7310</name>
    <dbReference type="NCBI Taxonomy" id="1123245"/>
    <lineage>
        <taxon>Bacteria</taxon>
        <taxon>Bacillati</taxon>
        <taxon>Bacillota</taxon>
        <taxon>Tissierellia</taxon>
        <taxon>Sedimentibacter</taxon>
    </lineage>
</organism>
<reference evidence="3" key="1">
    <citation type="submission" date="2020-07" db="EMBL/GenBank/DDBJ databases">
        <title>Genomic analysis of a strain of Sedimentibacter Hydroxybenzoicus DSM7310.</title>
        <authorList>
            <person name="Ma S."/>
        </authorList>
    </citation>
    <scope>NUCLEOTIDE SEQUENCE</scope>
    <source>
        <strain evidence="3">DSM 7310</strain>
    </source>
</reference>
<name>A0A974GXP9_SEDHY</name>
<keyword evidence="1" id="KW-1133">Transmembrane helix</keyword>
<dbReference type="Pfam" id="PF00144">
    <property type="entry name" value="Beta-lactamase"/>
    <property type="match status" value="1"/>
</dbReference>
<dbReference type="RefSeq" id="WP_179239553.1">
    <property type="nucleotide sequence ID" value="NZ_JACBNQ010000030.1"/>
</dbReference>
<dbReference type="PANTHER" id="PTHR46825:SF9">
    <property type="entry name" value="BETA-LACTAMASE-RELATED DOMAIN-CONTAINING PROTEIN"/>
    <property type="match status" value="1"/>
</dbReference>
<dbReference type="InterPro" id="IPR001466">
    <property type="entry name" value="Beta-lactam-related"/>
</dbReference>
<dbReference type="AlphaFoldDB" id="A0A974GXP9"/>
<feature type="domain" description="Beta-lactamase-related" evidence="2">
    <location>
        <begin position="37"/>
        <end position="342"/>
    </location>
</feature>
<protein>
    <submittedName>
        <fullName evidence="3">Beta-lactamase family protein</fullName>
    </submittedName>
</protein>
<dbReference type="EMBL" id="JACBNQ010000030">
    <property type="protein sequence ID" value="NYB75834.1"/>
    <property type="molecule type" value="Genomic_DNA"/>
</dbReference>
<dbReference type="PANTHER" id="PTHR46825">
    <property type="entry name" value="D-ALANYL-D-ALANINE-CARBOXYPEPTIDASE/ENDOPEPTIDASE AMPH"/>
    <property type="match status" value="1"/>
</dbReference>
<keyword evidence="1" id="KW-0812">Transmembrane</keyword>
<dbReference type="InterPro" id="IPR012338">
    <property type="entry name" value="Beta-lactam/transpept-like"/>
</dbReference>
<evidence type="ECO:0000313" key="3">
    <source>
        <dbReference type="EMBL" id="NYB75834.1"/>
    </source>
</evidence>
<keyword evidence="4" id="KW-1185">Reference proteome</keyword>
<feature type="transmembrane region" description="Helical" evidence="1">
    <location>
        <begin position="463"/>
        <end position="481"/>
    </location>
</feature>
<feature type="transmembrane region" description="Helical" evidence="1">
    <location>
        <begin position="520"/>
        <end position="544"/>
    </location>
</feature>
<accession>A0A974GXP9</accession>
<dbReference type="Proteomes" id="UP000611629">
    <property type="component" value="Unassembled WGS sequence"/>
</dbReference>
<proteinExistence type="predicted"/>
<dbReference type="Gene3D" id="3.40.710.10">
    <property type="entry name" value="DD-peptidase/beta-lactamase superfamily"/>
    <property type="match status" value="1"/>
</dbReference>